<name>A0LP76_SYNFM</name>
<dbReference type="Gene3D" id="3.40.1590.10">
    <property type="entry name" value="NMB0488-like"/>
    <property type="match status" value="1"/>
</dbReference>
<keyword evidence="2" id="KW-1185">Reference proteome</keyword>
<dbReference type="KEGG" id="sfu:Sfum_3558"/>
<reference evidence="1 2" key="1">
    <citation type="submission" date="2006-10" db="EMBL/GenBank/DDBJ databases">
        <title>Complete sequence of Syntrophobacter fumaroxidans MPOB.</title>
        <authorList>
            <consortium name="US DOE Joint Genome Institute"/>
            <person name="Copeland A."/>
            <person name="Lucas S."/>
            <person name="Lapidus A."/>
            <person name="Barry K."/>
            <person name="Detter J.C."/>
            <person name="Glavina del Rio T."/>
            <person name="Hammon N."/>
            <person name="Israni S."/>
            <person name="Pitluck S."/>
            <person name="Goltsman E.G."/>
            <person name="Martinez M."/>
            <person name="Schmutz J."/>
            <person name="Larimer F."/>
            <person name="Land M."/>
            <person name="Hauser L."/>
            <person name="Kyrpides N."/>
            <person name="Kim E."/>
            <person name="Boone D.R."/>
            <person name="Brockman F."/>
            <person name="Culley D."/>
            <person name="Ferry J."/>
            <person name="Gunsalus R."/>
            <person name="McInerney M.J."/>
            <person name="Morrison M."/>
            <person name="Plugge C."/>
            <person name="Rohlin L."/>
            <person name="Scholten J."/>
            <person name="Sieber J."/>
            <person name="Stams A.J.M."/>
            <person name="Worm P."/>
            <person name="Henstra A.M."/>
            <person name="Richardson P."/>
        </authorList>
    </citation>
    <scope>NUCLEOTIDE SEQUENCE [LARGE SCALE GENOMIC DNA]</scope>
    <source>
        <strain evidence="2">DSM 10017 / MPOB</strain>
    </source>
</reference>
<proteinExistence type="predicted"/>
<sequence>MHSSSMTTAGIWMATQPFVAIDVSEDDVVKVNHIKNALEQSREYIPHPARSSNLFEPILKLAGVTSYSEFTESARSCSIELEGRRLRFIPYRNLGPRIGHEEITGRIKSVSINASAERITATLESAFDACE</sequence>
<dbReference type="HOGENOM" id="CLU_1926537_0_0_7"/>
<organism evidence="1 2">
    <name type="scientific">Syntrophobacter fumaroxidans (strain DSM 10017 / MPOB)</name>
    <dbReference type="NCBI Taxonomy" id="335543"/>
    <lineage>
        <taxon>Bacteria</taxon>
        <taxon>Pseudomonadati</taxon>
        <taxon>Thermodesulfobacteriota</taxon>
        <taxon>Syntrophobacteria</taxon>
        <taxon>Syntrophobacterales</taxon>
        <taxon>Syntrophobacteraceae</taxon>
        <taxon>Syntrophobacter</taxon>
    </lineage>
</organism>
<evidence type="ECO:0000313" key="1">
    <source>
        <dbReference type="EMBL" id="ABK19228.1"/>
    </source>
</evidence>
<dbReference type="InParanoid" id="A0LP76"/>
<dbReference type="Proteomes" id="UP000001784">
    <property type="component" value="Chromosome"/>
</dbReference>
<dbReference type="AlphaFoldDB" id="A0LP76"/>
<protein>
    <submittedName>
        <fullName evidence="1">Uncharacterized protein</fullName>
    </submittedName>
</protein>
<evidence type="ECO:0000313" key="2">
    <source>
        <dbReference type="Proteomes" id="UP000001784"/>
    </source>
</evidence>
<dbReference type="InterPro" id="IPR037891">
    <property type="entry name" value="Cdil-like_sf"/>
</dbReference>
<accession>A0LP76</accession>
<dbReference type="EMBL" id="CP000478">
    <property type="protein sequence ID" value="ABK19228.1"/>
    <property type="molecule type" value="Genomic_DNA"/>
</dbReference>
<gene>
    <name evidence="1" type="ordered locus">Sfum_3558</name>
</gene>
<dbReference type="SUPFAM" id="SSF160207">
    <property type="entry name" value="NMB0488-like"/>
    <property type="match status" value="1"/>
</dbReference>